<reference evidence="5" key="2">
    <citation type="submission" date="2024-06" db="EMBL/GenBank/DDBJ databases">
        <authorList>
            <person name="Plum-Jensen L.E."/>
            <person name="Schramm A."/>
            <person name="Marshall I.P.G."/>
        </authorList>
    </citation>
    <scope>NUCLEOTIDE SEQUENCE</scope>
    <source>
        <strain evidence="5">Rat1</strain>
    </source>
</reference>
<accession>A0AAU8LZF1</accession>
<protein>
    <submittedName>
        <fullName evidence="5">Beta-ketoacyl synthase N-terminal-like domain-containing protein</fullName>
    </submittedName>
</protein>
<dbReference type="InterPro" id="IPR014030">
    <property type="entry name" value="Ketoacyl_synth_N"/>
</dbReference>
<dbReference type="KEGG" id="eaj:Q3M24_07610"/>
<dbReference type="GO" id="GO:0006633">
    <property type="term" value="P:fatty acid biosynthetic process"/>
    <property type="evidence" value="ECO:0007669"/>
    <property type="project" value="TreeGrafter"/>
</dbReference>
<sequence>MKRRVVITACSAITPIGYDKQDIIDSLLQGKSGVAPLRDDGLLTKHIHSRVFGTVGYPIEYNFSRYFRKTMGPVAYYACQVAKDVLEQSGLDQDFITSGRLGVAFGSIHGSPTVQRDIYKAYFNELDTKFSSIGAVDYLRSMVHTTAVNITRMFGITGRVISSSTACTTSSQSIGYGYEAIKFGMQDAMLCGGADEYDTTTVAVFDNLLACSVKYNETPECTPRPFDSKRDGLVVGEGGGAVMLEEYEFAKKRGATILGEIIGFACNNNGGDLILPNHEGIKATLKLALENAEITPEEVDFISAHATATKMGDVIEAQAMHSVYGDKPLVSGLKSYMGHTMATCGAIELILTLYMMERGFVAPTLNLEEVDERCAMLRHCQEVTDANINIAAIQNFAFGGVNTCVLVKKA</sequence>
<proteinExistence type="inferred from homology"/>
<evidence type="ECO:0000313" key="5">
    <source>
        <dbReference type="EMBL" id="XCN74602.1"/>
    </source>
</evidence>
<dbReference type="GO" id="GO:0004315">
    <property type="term" value="F:3-oxoacyl-[acyl-carrier-protein] synthase activity"/>
    <property type="evidence" value="ECO:0007669"/>
    <property type="project" value="TreeGrafter"/>
</dbReference>
<name>A0AAU8LZF1_9BACT</name>
<gene>
    <name evidence="5" type="ORF">Q3M24_07610</name>
</gene>
<evidence type="ECO:0000256" key="2">
    <source>
        <dbReference type="ARBA" id="ARBA00022679"/>
    </source>
</evidence>
<evidence type="ECO:0000259" key="4">
    <source>
        <dbReference type="PROSITE" id="PS52004"/>
    </source>
</evidence>
<dbReference type="CDD" id="cd00834">
    <property type="entry name" value="KAS_I_II"/>
    <property type="match status" value="1"/>
</dbReference>
<evidence type="ECO:0000256" key="1">
    <source>
        <dbReference type="ARBA" id="ARBA00008467"/>
    </source>
</evidence>
<evidence type="ECO:0000256" key="3">
    <source>
        <dbReference type="RuleBase" id="RU003694"/>
    </source>
</evidence>
<reference evidence="5" key="1">
    <citation type="journal article" date="2024" name="Syst. Appl. Microbiol.">
        <title>First single-strain enrichments of Electrothrix cable bacteria, description of E. aestuarii sp. nov. and E. rattekaaiensis sp. nov., and proposal of a cable bacteria taxonomy following the rules of the SeqCode.</title>
        <authorList>
            <person name="Plum-Jensen L.E."/>
            <person name="Schramm A."/>
            <person name="Marshall I.P.G."/>
        </authorList>
    </citation>
    <scope>NUCLEOTIDE SEQUENCE</scope>
    <source>
        <strain evidence="5">Rat1</strain>
    </source>
</reference>
<feature type="domain" description="Ketosynthase family 3 (KS3)" evidence="4">
    <location>
        <begin position="2"/>
        <end position="409"/>
    </location>
</feature>
<dbReference type="Pfam" id="PF02801">
    <property type="entry name" value="Ketoacyl-synt_C"/>
    <property type="match status" value="1"/>
</dbReference>
<dbReference type="InterPro" id="IPR020841">
    <property type="entry name" value="PKS_Beta-ketoAc_synthase_dom"/>
</dbReference>
<dbReference type="SUPFAM" id="SSF53901">
    <property type="entry name" value="Thiolase-like"/>
    <property type="match status" value="2"/>
</dbReference>
<dbReference type="SMART" id="SM00825">
    <property type="entry name" value="PKS_KS"/>
    <property type="match status" value="1"/>
</dbReference>
<dbReference type="EMBL" id="CP159373">
    <property type="protein sequence ID" value="XCN74602.1"/>
    <property type="molecule type" value="Genomic_DNA"/>
</dbReference>
<dbReference type="InterPro" id="IPR016039">
    <property type="entry name" value="Thiolase-like"/>
</dbReference>
<dbReference type="InterPro" id="IPR000794">
    <property type="entry name" value="Beta-ketoacyl_synthase"/>
</dbReference>
<dbReference type="Gene3D" id="3.40.47.10">
    <property type="match status" value="1"/>
</dbReference>
<dbReference type="InterPro" id="IPR014031">
    <property type="entry name" value="Ketoacyl_synth_C"/>
</dbReference>
<organism evidence="5">
    <name type="scientific">Candidatus Electrothrix aestuarii</name>
    <dbReference type="NCBI Taxonomy" id="3062594"/>
    <lineage>
        <taxon>Bacteria</taxon>
        <taxon>Pseudomonadati</taxon>
        <taxon>Thermodesulfobacteriota</taxon>
        <taxon>Desulfobulbia</taxon>
        <taxon>Desulfobulbales</taxon>
        <taxon>Desulfobulbaceae</taxon>
        <taxon>Candidatus Electrothrix</taxon>
    </lineage>
</organism>
<dbReference type="AlphaFoldDB" id="A0AAU8LZF1"/>
<keyword evidence="2 3" id="KW-0808">Transferase</keyword>
<dbReference type="PROSITE" id="PS52004">
    <property type="entry name" value="KS3_2"/>
    <property type="match status" value="1"/>
</dbReference>
<dbReference type="Pfam" id="PF00109">
    <property type="entry name" value="ketoacyl-synt"/>
    <property type="match status" value="1"/>
</dbReference>
<dbReference type="GO" id="GO:0005829">
    <property type="term" value="C:cytosol"/>
    <property type="evidence" value="ECO:0007669"/>
    <property type="project" value="TreeGrafter"/>
</dbReference>
<dbReference type="PANTHER" id="PTHR11712">
    <property type="entry name" value="POLYKETIDE SYNTHASE-RELATED"/>
    <property type="match status" value="1"/>
</dbReference>
<comment type="similarity">
    <text evidence="1 3">Belongs to the thiolase-like superfamily. Beta-ketoacyl-ACP synthases family.</text>
</comment>
<dbReference type="PANTHER" id="PTHR11712:SF325">
    <property type="entry name" value="3-OXOACYL-(ACYL-CARRIER-PROTEIN) SYNTHASE II FABF"/>
    <property type="match status" value="1"/>
</dbReference>